<evidence type="ECO:0000313" key="3">
    <source>
        <dbReference type="Proteomes" id="UP001527866"/>
    </source>
</evidence>
<feature type="region of interest" description="Disordered" evidence="1">
    <location>
        <begin position="1"/>
        <end position="21"/>
    </location>
</feature>
<keyword evidence="3" id="KW-1185">Reference proteome</keyword>
<proteinExistence type="predicted"/>
<comment type="caution">
    <text evidence="2">The sequence shown here is derived from an EMBL/GenBank/DDBJ whole genome shotgun (WGS) entry which is preliminary data.</text>
</comment>
<evidence type="ECO:0000256" key="1">
    <source>
        <dbReference type="SAM" id="MobiDB-lite"/>
    </source>
</evidence>
<organism evidence="2 3">
    <name type="scientific">Nocardiopsis endophytica</name>
    <dbReference type="NCBI Taxonomy" id="3018445"/>
    <lineage>
        <taxon>Bacteria</taxon>
        <taxon>Bacillati</taxon>
        <taxon>Actinomycetota</taxon>
        <taxon>Actinomycetes</taxon>
        <taxon>Streptosporangiales</taxon>
        <taxon>Nocardiopsidaceae</taxon>
        <taxon>Nocardiopsis</taxon>
    </lineage>
</organism>
<dbReference type="Proteomes" id="UP001527866">
    <property type="component" value="Unassembled WGS sequence"/>
</dbReference>
<evidence type="ECO:0000313" key="2">
    <source>
        <dbReference type="EMBL" id="MDA2811059.1"/>
    </source>
</evidence>
<name>A0ABT4U284_9ACTN</name>
<sequence>MDERWATGIRRDAEGATGDQETRAWEGGEVRDLAQMRPGPISGTGKRTARKWHVAGRAEDVRAQADLSLRRAFGAPLTDLVDPRNRVIPPRVRDWRIPIGAYREMVRYGLPRVVKEGFCENSPEEGGAPVLSSAHGRLYRLGSLNDVEIGVQEGVGVVRGVPSGGDAPEFVINSTLERYIESAWRWVVALPVLVGLVDWAWSDEQLDFFHTKCEEAAAAFTRIDPVASRAEDSFWRTLTDV</sequence>
<dbReference type="EMBL" id="JAQFWQ010000023">
    <property type="protein sequence ID" value="MDA2811059.1"/>
    <property type="molecule type" value="Genomic_DNA"/>
</dbReference>
<dbReference type="InterPro" id="IPR025851">
    <property type="entry name" value="SUKH-4"/>
</dbReference>
<dbReference type="Pfam" id="PF14435">
    <property type="entry name" value="SUKH-4"/>
    <property type="match status" value="1"/>
</dbReference>
<accession>A0ABT4U284</accession>
<protein>
    <submittedName>
        <fullName evidence="2">SUKH-4 family immunity protein</fullName>
    </submittedName>
</protein>
<reference evidence="2 3" key="1">
    <citation type="submission" date="2023-01" db="EMBL/GenBank/DDBJ databases">
        <title>Draft genome sequence of Nocardiopsis sp. RSe5-2 isolated from halophytes.</title>
        <authorList>
            <person name="Duangmal K."/>
            <person name="Chantavorakit T."/>
        </authorList>
    </citation>
    <scope>NUCLEOTIDE SEQUENCE [LARGE SCALE GENOMIC DNA]</scope>
    <source>
        <strain evidence="2 3">RSe5-2</strain>
    </source>
</reference>
<dbReference type="RefSeq" id="WP_270685524.1">
    <property type="nucleotide sequence ID" value="NZ_JAQFWQ010000023.1"/>
</dbReference>
<gene>
    <name evidence="2" type="ORF">O4J56_10465</name>
</gene>